<evidence type="ECO:0000259" key="6">
    <source>
        <dbReference type="PROSITE" id="PS50850"/>
    </source>
</evidence>
<organism evidence="7 8">
    <name type="scientific">Anaerolinea thermolimosa</name>
    <dbReference type="NCBI Taxonomy" id="229919"/>
    <lineage>
        <taxon>Bacteria</taxon>
        <taxon>Bacillati</taxon>
        <taxon>Chloroflexota</taxon>
        <taxon>Anaerolineae</taxon>
        <taxon>Anaerolineales</taxon>
        <taxon>Anaerolineaceae</taxon>
        <taxon>Anaerolinea</taxon>
    </lineage>
</organism>
<feature type="transmembrane region" description="Helical" evidence="5">
    <location>
        <begin position="205"/>
        <end position="226"/>
    </location>
</feature>
<accession>A0A3D1JHI7</accession>
<dbReference type="PANTHER" id="PTHR23526:SF2">
    <property type="entry name" value="MAJOR FACILITATOR SUPERFAMILY (MFS) PROFILE DOMAIN-CONTAINING PROTEIN"/>
    <property type="match status" value="1"/>
</dbReference>
<keyword evidence="2 5" id="KW-0812">Transmembrane</keyword>
<evidence type="ECO:0000256" key="2">
    <source>
        <dbReference type="ARBA" id="ARBA00022692"/>
    </source>
</evidence>
<feature type="transmembrane region" description="Helical" evidence="5">
    <location>
        <begin position="318"/>
        <end position="338"/>
    </location>
</feature>
<dbReference type="InterPro" id="IPR011701">
    <property type="entry name" value="MFS"/>
</dbReference>
<sequence length="436" mass="47177">MPPHASLPNTWQRLKRNTALLIAGGAWAAQFPDTIQRNLRWFFMDGVLASGQDAIHVTYLTLFVLALGANKAQIGLMSSLASLSAVLLLLPGAMAAERARQRKWVVIATGGGITRLGILALAILPFITQGPVAVTLAIAIKVMMDGFGNFSLPAWTALTADIVPISWRGRYFGNRNMVMSITNMAVTLLAGQIITMAASPLSGYQAVYGLAFLFGLGSTFCFAHLLEPPRQPAPVTLNAYRPAALLQSLREDANFRNFCISQMAWNFSLNIAGPFFSVYQVEQLKATPAIVGILSIVSSLAGLPALRLFGNLNDRLGAYRVTLLSGMLIPFAPILWIFTSSPWHPLPINILSGFLWAGYNLASFNLLLAITPPELRPRYSALYQIAIMVSAAIGAALGGGIVQQWGFPAIFLLSGIGRMISLFLFWRTVKPPELSS</sequence>
<protein>
    <recommendedName>
        <fullName evidence="6">Major facilitator superfamily (MFS) profile domain-containing protein</fullName>
    </recommendedName>
</protein>
<feature type="transmembrane region" description="Helical" evidence="5">
    <location>
        <begin position="104"/>
        <end position="127"/>
    </location>
</feature>
<reference evidence="7 8" key="1">
    <citation type="journal article" date="2018" name="Nat. Biotechnol.">
        <title>A standardized bacterial taxonomy based on genome phylogeny substantially revises the tree of life.</title>
        <authorList>
            <person name="Parks D.H."/>
            <person name="Chuvochina M."/>
            <person name="Waite D.W."/>
            <person name="Rinke C."/>
            <person name="Skarshewski A."/>
            <person name="Chaumeil P.A."/>
            <person name="Hugenholtz P."/>
        </authorList>
    </citation>
    <scope>NUCLEOTIDE SEQUENCE [LARGE SCALE GENOMIC DNA]</scope>
    <source>
        <strain evidence="7">UBA8781</strain>
    </source>
</reference>
<dbReference type="STRING" id="229919.GCA_001050195_01973"/>
<gene>
    <name evidence="7" type="ORF">DEQ80_09285</name>
</gene>
<dbReference type="SUPFAM" id="SSF103473">
    <property type="entry name" value="MFS general substrate transporter"/>
    <property type="match status" value="1"/>
</dbReference>
<feature type="transmembrane region" description="Helical" evidence="5">
    <location>
        <begin position="287"/>
        <end position="306"/>
    </location>
</feature>
<feature type="transmembrane region" description="Helical" evidence="5">
    <location>
        <begin position="350"/>
        <end position="370"/>
    </location>
</feature>
<dbReference type="PROSITE" id="PS50850">
    <property type="entry name" value="MFS"/>
    <property type="match status" value="1"/>
</dbReference>
<dbReference type="InterPro" id="IPR036259">
    <property type="entry name" value="MFS_trans_sf"/>
</dbReference>
<dbReference type="Proteomes" id="UP000264141">
    <property type="component" value="Unassembled WGS sequence"/>
</dbReference>
<feature type="transmembrane region" description="Helical" evidence="5">
    <location>
        <begin position="177"/>
        <end position="199"/>
    </location>
</feature>
<dbReference type="Pfam" id="PF07690">
    <property type="entry name" value="MFS_1"/>
    <property type="match status" value="1"/>
</dbReference>
<comment type="subcellular location">
    <subcellularLocation>
        <location evidence="1">Cell membrane</location>
        <topology evidence="1">Multi-pass membrane protein</topology>
    </subcellularLocation>
</comment>
<dbReference type="PANTHER" id="PTHR23526">
    <property type="entry name" value="INTEGRAL MEMBRANE TRANSPORT PROTEIN-RELATED"/>
    <property type="match status" value="1"/>
</dbReference>
<feature type="transmembrane region" description="Helical" evidence="5">
    <location>
        <begin position="263"/>
        <end position="281"/>
    </location>
</feature>
<proteinExistence type="predicted"/>
<evidence type="ECO:0000256" key="5">
    <source>
        <dbReference type="SAM" id="Phobius"/>
    </source>
</evidence>
<dbReference type="InterPro" id="IPR052528">
    <property type="entry name" value="Sugar_transport-like"/>
</dbReference>
<feature type="domain" description="Major facilitator superfamily (MFS) profile" evidence="6">
    <location>
        <begin position="236"/>
        <end position="436"/>
    </location>
</feature>
<dbReference type="GO" id="GO:0022857">
    <property type="term" value="F:transmembrane transporter activity"/>
    <property type="evidence" value="ECO:0007669"/>
    <property type="project" value="InterPro"/>
</dbReference>
<feature type="transmembrane region" description="Helical" evidence="5">
    <location>
        <begin position="382"/>
        <end position="401"/>
    </location>
</feature>
<dbReference type="GO" id="GO:0005886">
    <property type="term" value="C:plasma membrane"/>
    <property type="evidence" value="ECO:0007669"/>
    <property type="project" value="UniProtKB-SubCell"/>
</dbReference>
<feature type="transmembrane region" description="Helical" evidence="5">
    <location>
        <begin position="72"/>
        <end position="92"/>
    </location>
</feature>
<dbReference type="Gene3D" id="1.20.1250.20">
    <property type="entry name" value="MFS general substrate transporter like domains"/>
    <property type="match status" value="2"/>
</dbReference>
<keyword evidence="3 5" id="KW-1133">Transmembrane helix</keyword>
<evidence type="ECO:0000256" key="1">
    <source>
        <dbReference type="ARBA" id="ARBA00004651"/>
    </source>
</evidence>
<name>A0A3D1JHI7_9CHLR</name>
<feature type="transmembrane region" description="Helical" evidence="5">
    <location>
        <begin position="407"/>
        <end position="426"/>
    </location>
</feature>
<comment type="caution">
    <text evidence="7">The sequence shown here is derived from an EMBL/GenBank/DDBJ whole genome shotgun (WGS) entry which is preliminary data.</text>
</comment>
<evidence type="ECO:0000313" key="8">
    <source>
        <dbReference type="Proteomes" id="UP000264141"/>
    </source>
</evidence>
<evidence type="ECO:0000256" key="3">
    <source>
        <dbReference type="ARBA" id="ARBA00022989"/>
    </source>
</evidence>
<dbReference type="AlphaFoldDB" id="A0A3D1JHI7"/>
<evidence type="ECO:0000256" key="4">
    <source>
        <dbReference type="ARBA" id="ARBA00023136"/>
    </source>
</evidence>
<dbReference type="InterPro" id="IPR020846">
    <property type="entry name" value="MFS_dom"/>
</dbReference>
<evidence type="ECO:0000313" key="7">
    <source>
        <dbReference type="EMBL" id="HCE18039.1"/>
    </source>
</evidence>
<dbReference type="EMBL" id="DPBP01000037">
    <property type="protein sequence ID" value="HCE18039.1"/>
    <property type="molecule type" value="Genomic_DNA"/>
</dbReference>
<keyword evidence="4 5" id="KW-0472">Membrane</keyword>